<accession>L9JYM9</accession>
<gene>
    <name evidence="1" type="ORF">TREES_T100017242</name>
</gene>
<reference evidence="2" key="1">
    <citation type="submission" date="2012-07" db="EMBL/GenBank/DDBJ databases">
        <title>Genome of the Chinese tree shrew, a rising model animal genetically related to primates.</title>
        <authorList>
            <person name="Zhang G."/>
            <person name="Fan Y."/>
            <person name="Yao Y."/>
            <person name="Huang Z."/>
        </authorList>
    </citation>
    <scope>NUCLEOTIDE SEQUENCE [LARGE SCALE GENOMIC DNA]</scope>
</reference>
<evidence type="ECO:0000313" key="2">
    <source>
        <dbReference type="Proteomes" id="UP000011518"/>
    </source>
</evidence>
<name>L9JYM9_TUPCH</name>
<dbReference type="AlphaFoldDB" id="L9JYM9"/>
<protein>
    <submittedName>
        <fullName evidence="1">Uncharacterized protein</fullName>
    </submittedName>
</protein>
<proteinExistence type="predicted"/>
<sequence>MAKDDHGGIIPKLHLTGNCVLVQYATHPPVVRCHRLTPGRRRPRWAVSSSGAGQVLHHTRVLPEPTEELEQNVESGEWAIPAVCQPLDCPAVDAALRLHDICFVTPVFLGEEKRKHKKKHLVESPNSYLTV</sequence>
<keyword evidence="2" id="KW-1185">Reference proteome</keyword>
<dbReference type="EMBL" id="KB320929">
    <property type="protein sequence ID" value="ELW55463.1"/>
    <property type="molecule type" value="Genomic_DNA"/>
</dbReference>
<evidence type="ECO:0000313" key="1">
    <source>
        <dbReference type="EMBL" id="ELW55463.1"/>
    </source>
</evidence>
<organism evidence="1 2">
    <name type="scientific">Tupaia chinensis</name>
    <name type="common">Chinese tree shrew</name>
    <name type="synonym">Tupaia belangeri chinensis</name>
    <dbReference type="NCBI Taxonomy" id="246437"/>
    <lineage>
        <taxon>Eukaryota</taxon>
        <taxon>Metazoa</taxon>
        <taxon>Chordata</taxon>
        <taxon>Craniata</taxon>
        <taxon>Vertebrata</taxon>
        <taxon>Euteleostomi</taxon>
        <taxon>Mammalia</taxon>
        <taxon>Eutheria</taxon>
        <taxon>Euarchontoglires</taxon>
        <taxon>Scandentia</taxon>
        <taxon>Tupaiidae</taxon>
        <taxon>Tupaia</taxon>
    </lineage>
</organism>
<dbReference type="InParanoid" id="L9JYM9"/>
<dbReference type="Proteomes" id="UP000011518">
    <property type="component" value="Unassembled WGS sequence"/>
</dbReference>
<reference evidence="2" key="2">
    <citation type="journal article" date="2013" name="Nat. Commun.">
        <title>Genome of the Chinese tree shrew.</title>
        <authorList>
            <person name="Fan Y."/>
            <person name="Huang Z.Y."/>
            <person name="Cao C.C."/>
            <person name="Chen C.S."/>
            <person name="Chen Y.X."/>
            <person name="Fan D.D."/>
            <person name="He J."/>
            <person name="Hou H.L."/>
            <person name="Hu L."/>
            <person name="Hu X.T."/>
            <person name="Jiang X.T."/>
            <person name="Lai R."/>
            <person name="Lang Y.S."/>
            <person name="Liang B."/>
            <person name="Liao S.G."/>
            <person name="Mu D."/>
            <person name="Ma Y.Y."/>
            <person name="Niu Y.Y."/>
            <person name="Sun X.Q."/>
            <person name="Xia J.Q."/>
            <person name="Xiao J."/>
            <person name="Xiong Z.Q."/>
            <person name="Xu L."/>
            <person name="Yang L."/>
            <person name="Zhang Y."/>
            <person name="Zhao W."/>
            <person name="Zhao X.D."/>
            <person name="Zheng Y.T."/>
            <person name="Zhou J.M."/>
            <person name="Zhu Y.B."/>
            <person name="Zhang G.J."/>
            <person name="Wang J."/>
            <person name="Yao Y.G."/>
        </authorList>
    </citation>
    <scope>NUCLEOTIDE SEQUENCE [LARGE SCALE GENOMIC DNA]</scope>
</reference>